<evidence type="ECO:0008006" key="5">
    <source>
        <dbReference type="Google" id="ProtNLM"/>
    </source>
</evidence>
<accession>A0A8T9MV72</accession>
<reference evidence="2" key="1">
    <citation type="journal article" date="2022" name="Res Sq">
        <title>Evolution of multicellular longitudinally dividing oral cavity symbionts (Neisseriaceae).</title>
        <authorList>
            <person name="Nyongesa S."/>
            <person name="Weber P."/>
            <person name="Bernet E."/>
            <person name="Pullido F."/>
            <person name="Nieckarz M."/>
            <person name="Delaby M."/>
            <person name="Nieves C."/>
            <person name="Viehboeck T."/>
            <person name="Krause N."/>
            <person name="Rivera-Millot A."/>
            <person name="Nakamura A."/>
            <person name="Vischer N."/>
            <person name="VanNieuwenhze M."/>
            <person name="Brun Y."/>
            <person name="Cava F."/>
            <person name="Bulgheresi S."/>
            <person name="Veyrier F."/>
        </authorList>
    </citation>
    <scope>NUCLEOTIDE SEQUENCE</scope>
    <source>
        <strain evidence="2">17694</strain>
    </source>
</reference>
<dbReference type="AlphaFoldDB" id="A0A8T9MV72"/>
<evidence type="ECO:0000256" key="1">
    <source>
        <dbReference type="SAM" id="SignalP"/>
    </source>
</evidence>
<dbReference type="EMBL" id="CP091521">
    <property type="protein sequence ID" value="UOP04386.1"/>
    <property type="molecule type" value="Genomic_DNA"/>
</dbReference>
<dbReference type="KEGG" id="ckh:LVJ77_08615"/>
<organism evidence="2 4">
    <name type="scientific">Conchiformibius kuhniae</name>
    <dbReference type="NCBI Taxonomy" id="211502"/>
    <lineage>
        <taxon>Bacteria</taxon>
        <taxon>Pseudomonadati</taxon>
        <taxon>Pseudomonadota</taxon>
        <taxon>Betaproteobacteria</taxon>
        <taxon>Neisseriales</taxon>
        <taxon>Neisseriaceae</taxon>
        <taxon>Conchiformibius</taxon>
    </lineage>
</organism>
<gene>
    <name evidence="2" type="ORF">LVJ77_08615</name>
    <name evidence="3" type="ORF">LVJ77_08625</name>
</gene>
<proteinExistence type="predicted"/>
<dbReference type="PROSITE" id="PS51257">
    <property type="entry name" value="PROKAR_LIPOPROTEIN"/>
    <property type="match status" value="1"/>
</dbReference>
<feature type="signal peptide" evidence="1">
    <location>
        <begin position="1"/>
        <end position="20"/>
    </location>
</feature>
<reference evidence="2" key="2">
    <citation type="submission" date="2024-09" db="EMBL/GenBank/DDBJ databases">
        <authorList>
            <person name="Veyrier F.J."/>
        </authorList>
    </citation>
    <scope>NUCLEOTIDE SEQUENCE</scope>
    <source>
        <strain evidence="2">17694</strain>
    </source>
</reference>
<keyword evidence="4" id="KW-1185">Reference proteome</keyword>
<evidence type="ECO:0000313" key="3">
    <source>
        <dbReference type="EMBL" id="UOP04388.1"/>
    </source>
</evidence>
<evidence type="ECO:0000313" key="2">
    <source>
        <dbReference type="EMBL" id="UOP04386.1"/>
    </source>
</evidence>
<keyword evidence="1" id="KW-0732">Signal</keyword>
<protein>
    <recommendedName>
        <fullName evidence="5">Lipoprotein</fullName>
    </recommendedName>
</protein>
<name>A0A8T9MV72_9NEIS</name>
<dbReference type="RefSeq" id="WP_376986121.1">
    <property type="nucleotide sequence ID" value="NZ_CP091521.1"/>
</dbReference>
<dbReference type="KEGG" id="ckh:LVJ77_08625"/>
<feature type="chain" id="PRO_5044461917" description="Lipoprotein" evidence="1">
    <location>
        <begin position="21"/>
        <end position="215"/>
    </location>
</feature>
<evidence type="ECO:0000313" key="4">
    <source>
        <dbReference type="Proteomes" id="UP000831534"/>
    </source>
</evidence>
<sequence length="215" mass="25037">MPNKYLPALLAALIFCGCTAANQPNKNTCSQKLHKAENRDDLIKQMYQTGFLDECLYQYTPEQLTAIWQIPVIFQKDDSDNAGDDAPFGLYVVHQPLNEYQRPMFYIRMNQTAMNQVGSIFPEGYFPDVLPKPDFIEQYADNFAPSTFRPRIHPTVYRDKPGDQIQHGTKYFWVNGYRIISTGIYPHGAIISFNFYKDGRIYTPSELRNKYRFFK</sequence>
<dbReference type="Proteomes" id="UP000831534">
    <property type="component" value="Chromosome"/>
</dbReference>
<dbReference type="EMBL" id="CP091521">
    <property type="protein sequence ID" value="UOP04388.1"/>
    <property type="molecule type" value="Genomic_DNA"/>
</dbReference>